<reference evidence="6" key="1">
    <citation type="submission" date="2022-06" db="EMBL/GenBank/DDBJ databases">
        <title>WGS of actinobacteria.</title>
        <authorList>
            <person name="Thawai C."/>
        </authorList>
    </citation>
    <scope>NUCLEOTIDE SEQUENCE</scope>
    <source>
        <strain evidence="6">AA8</strain>
    </source>
</reference>
<dbReference type="PANTHER" id="PTHR30136">
    <property type="entry name" value="HELIX-TURN-HELIX TRANSCRIPTIONAL REGULATOR, ICLR FAMILY"/>
    <property type="match status" value="1"/>
</dbReference>
<dbReference type="InterPro" id="IPR036390">
    <property type="entry name" value="WH_DNA-bd_sf"/>
</dbReference>
<evidence type="ECO:0000313" key="7">
    <source>
        <dbReference type="Proteomes" id="UP001142374"/>
    </source>
</evidence>
<evidence type="ECO:0000256" key="3">
    <source>
        <dbReference type="ARBA" id="ARBA00023163"/>
    </source>
</evidence>
<proteinExistence type="predicted"/>
<gene>
    <name evidence="6" type="ORF">NQU55_10040</name>
</gene>
<dbReference type="SUPFAM" id="SSF55781">
    <property type="entry name" value="GAF domain-like"/>
    <property type="match status" value="1"/>
</dbReference>
<feature type="domain" description="IclR-ED" evidence="5">
    <location>
        <begin position="63"/>
        <end position="257"/>
    </location>
</feature>
<dbReference type="AlphaFoldDB" id="A0A9X2RNL4"/>
<evidence type="ECO:0000259" key="4">
    <source>
        <dbReference type="PROSITE" id="PS51077"/>
    </source>
</evidence>
<dbReference type="Proteomes" id="UP001142374">
    <property type="component" value="Unassembled WGS sequence"/>
</dbReference>
<dbReference type="InterPro" id="IPR005471">
    <property type="entry name" value="Tscrpt_reg_IclR_N"/>
</dbReference>
<dbReference type="RefSeq" id="WP_168090874.1">
    <property type="nucleotide sequence ID" value="NZ_JAATER010000007.1"/>
</dbReference>
<dbReference type="GO" id="GO:0045892">
    <property type="term" value="P:negative regulation of DNA-templated transcription"/>
    <property type="evidence" value="ECO:0007669"/>
    <property type="project" value="TreeGrafter"/>
</dbReference>
<dbReference type="SUPFAM" id="SSF46785">
    <property type="entry name" value="Winged helix' DNA-binding domain"/>
    <property type="match status" value="1"/>
</dbReference>
<evidence type="ECO:0000313" key="6">
    <source>
        <dbReference type="EMBL" id="MCQ8770115.1"/>
    </source>
</evidence>
<evidence type="ECO:0000256" key="1">
    <source>
        <dbReference type="ARBA" id="ARBA00023015"/>
    </source>
</evidence>
<dbReference type="InterPro" id="IPR050707">
    <property type="entry name" value="HTH_MetabolicPath_Reg"/>
</dbReference>
<name>A0A9X2RNL4_9ACTN</name>
<dbReference type="InterPro" id="IPR029016">
    <property type="entry name" value="GAF-like_dom_sf"/>
</dbReference>
<dbReference type="InterPro" id="IPR014757">
    <property type="entry name" value="Tscrpt_reg_IclR_C"/>
</dbReference>
<accession>A0A9X2RNL4</accession>
<dbReference type="Gene3D" id="1.10.10.10">
    <property type="entry name" value="Winged helix-like DNA-binding domain superfamily/Winged helix DNA-binding domain"/>
    <property type="match status" value="1"/>
</dbReference>
<dbReference type="GO" id="GO:0003677">
    <property type="term" value="F:DNA binding"/>
    <property type="evidence" value="ECO:0007669"/>
    <property type="project" value="UniProtKB-KW"/>
</dbReference>
<keyword evidence="1" id="KW-0805">Transcription regulation</keyword>
<dbReference type="InterPro" id="IPR036388">
    <property type="entry name" value="WH-like_DNA-bd_sf"/>
</dbReference>
<keyword evidence="3" id="KW-0804">Transcription</keyword>
<dbReference type="Gene3D" id="3.30.450.40">
    <property type="match status" value="1"/>
</dbReference>
<sequence>MSQSVDRALDVLDAVAAANAPVTAKALARNLRCGLSTVYEILGTLTARGHLVRTAGGYTLGYRVPVLHQAFQRQMQLDDAVHALLLTARREAGADTYFSTYRDGDIAVLAGNAADPSTGGFSVGRDLDGHATAHGKVLLSALPRAARMRYLTGTGMRAITPRTITSPDRLDAELRRVRREGVAVEVEECAPGVACVAVPVPVMPGARTGPRGGASAVSAVSAAVPLEDFHRRRSRLTDTLRHVAAEAAKLAARQRGTTASAG</sequence>
<keyword evidence="7" id="KW-1185">Reference proteome</keyword>
<evidence type="ECO:0000259" key="5">
    <source>
        <dbReference type="PROSITE" id="PS51078"/>
    </source>
</evidence>
<dbReference type="Pfam" id="PF09339">
    <property type="entry name" value="HTH_IclR"/>
    <property type="match status" value="1"/>
</dbReference>
<protein>
    <submittedName>
        <fullName evidence="6">Helix-turn-helix domain-containing protein</fullName>
    </submittedName>
</protein>
<organism evidence="6 7">
    <name type="scientific">Streptomyces telluris</name>
    <dbReference type="NCBI Taxonomy" id="2720021"/>
    <lineage>
        <taxon>Bacteria</taxon>
        <taxon>Bacillati</taxon>
        <taxon>Actinomycetota</taxon>
        <taxon>Actinomycetes</taxon>
        <taxon>Kitasatosporales</taxon>
        <taxon>Streptomycetaceae</taxon>
        <taxon>Streptomyces</taxon>
    </lineage>
</organism>
<dbReference type="PROSITE" id="PS51078">
    <property type="entry name" value="ICLR_ED"/>
    <property type="match status" value="1"/>
</dbReference>
<dbReference type="EMBL" id="JANIID010000007">
    <property type="protein sequence ID" value="MCQ8770115.1"/>
    <property type="molecule type" value="Genomic_DNA"/>
</dbReference>
<comment type="caution">
    <text evidence="6">The sequence shown here is derived from an EMBL/GenBank/DDBJ whole genome shotgun (WGS) entry which is preliminary data.</text>
</comment>
<dbReference type="PROSITE" id="PS51077">
    <property type="entry name" value="HTH_ICLR"/>
    <property type="match status" value="1"/>
</dbReference>
<dbReference type="PANTHER" id="PTHR30136:SF24">
    <property type="entry name" value="HTH-TYPE TRANSCRIPTIONAL REPRESSOR ALLR"/>
    <property type="match status" value="1"/>
</dbReference>
<feature type="domain" description="HTH iclR-type" evidence="4">
    <location>
        <begin position="2"/>
        <end position="62"/>
    </location>
</feature>
<dbReference type="GO" id="GO:0003700">
    <property type="term" value="F:DNA-binding transcription factor activity"/>
    <property type="evidence" value="ECO:0007669"/>
    <property type="project" value="TreeGrafter"/>
</dbReference>
<keyword evidence="2" id="KW-0238">DNA-binding</keyword>
<dbReference type="Pfam" id="PF01614">
    <property type="entry name" value="IclR_C"/>
    <property type="match status" value="1"/>
</dbReference>
<evidence type="ECO:0000256" key="2">
    <source>
        <dbReference type="ARBA" id="ARBA00023125"/>
    </source>
</evidence>